<gene>
    <name evidence="8" type="ORF">D1614_23205</name>
</gene>
<dbReference type="Gene3D" id="2.60.40.1180">
    <property type="entry name" value="Golgi alpha-mannosidase II"/>
    <property type="match status" value="1"/>
</dbReference>
<dbReference type="InterPro" id="IPR017853">
    <property type="entry name" value="GH"/>
</dbReference>
<dbReference type="GO" id="GO:0016139">
    <property type="term" value="P:glycoside catabolic process"/>
    <property type="evidence" value="ECO:0007669"/>
    <property type="project" value="TreeGrafter"/>
</dbReference>
<dbReference type="PRINTS" id="PR00741">
    <property type="entry name" value="GLHYDRLASE29"/>
</dbReference>
<comment type="function">
    <text evidence="1">Alpha-L-fucosidase is responsible for hydrolyzing the alpha-1,6-linked fucose joined to the reducing-end N-acetylglucosamine of the carbohydrate moieties of glycoproteins.</text>
</comment>
<dbReference type="SMART" id="SM00812">
    <property type="entry name" value="Alpha_L_fucos"/>
    <property type="match status" value="1"/>
</dbReference>
<evidence type="ECO:0000313" key="9">
    <source>
        <dbReference type="Proteomes" id="UP000265926"/>
    </source>
</evidence>
<feature type="domain" description="Glycoside hydrolase family 29 N-terminal" evidence="7">
    <location>
        <begin position="46"/>
        <end position="371"/>
    </location>
</feature>
<dbReference type="SUPFAM" id="SSF51445">
    <property type="entry name" value="(Trans)glycosidases"/>
    <property type="match status" value="1"/>
</dbReference>
<comment type="caution">
    <text evidence="8">The sequence shown here is derived from an EMBL/GenBank/DDBJ whole genome shotgun (WGS) entry which is preliminary data.</text>
</comment>
<evidence type="ECO:0000256" key="6">
    <source>
        <dbReference type="ARBA" id="ARBA00023295"/>
    </source>
</evidence>
<keyword evidence="4" id="KW-0732">Signal</keyword>
<dbReference type="InterPro" id="IPR000933">
    <property type="entry name" value="Glyco_hydro_29"/>
</dbReference>
<dbReference type="Gene3D" id="3.20.20.80">
    <property type="entry name" value="Glycosidases"/>
    <property type="match status" value="1"/>
</dbReference>
<keyword evidence="6" id="KW-0326">Glycosidase</keyword>
<comment type="similarity">
    <text evidence="2">Belongs to the glycosyl hydrolase 29 family.</text>
</comment>
<name>A0A399SSE8_9BACT</name>
<dbReference type="PANTHER" id="PTHR10030:SF37">
    <property type="entry name" value="ALPHA-L-FUCOSIDASE-RELATED"/>
    <property type="match status" value="1"/>
</dbReference>
<organism evidence="8 9">
    <name type="scientific">Maribellus luteus</name>
    <dbReference type="NCBI Taxonomy" id="2305463"/>
    <lineage>
        <taxon>Bacteria</taxon>
        <taxon>Pseudomonadati</taxon>
        <taxon>Bacteroidota</taxon>
        <taxon>Bacteroidia</taxon>
        <taxon>Marinilabiliales</taxon>
        <taxon>Prolixibacteraceae</taxon>
        <taxon>Maribellus</taxon>
    </lineage>
</organism>
<dbReference type="InterPro" id="IPR057739">
    <property type="entry name" value="Glyco_hydro_29_N"/>
</dbReference>
<evidence type="ECO:0000256" key="4">
    <source>
        <dbReference type="ARBA" id="ARBA00022729"/>
    </source>
</evidence>
<dbReference type="InterPro" id="IPR013780">
    <property type="entry name" value="Glyco_hydro_b"/>
</dbReference>
<evidence type="ECO:0000259" key="7">
    <source>
        <dbReference type="Pfam" id="PF01120"/>
    </source>
</evidence>
<accession>A0A399SSE8</accession>
<dbReference type="Pfam" id="PF01120">
    <property type="entry name" value="Alpha_L_fucos"/>
    <property type="match status" value="1"/>
</dbReference>
<evidence type="ECO:0000256" key="1">
    <source>
        <dbReference type="ARBA" id="ARBA00004071"/>
    </source>
</evidence>
<keyword evidence="9" id="KW-1185">Reference proteome</keyword>
<dbReference type="GO" id="GO:0006004">
    <property type="term" value="P:fucose metabolic process"/>
    <property type="evidence" value="ECO:0007669"/>
    <property type="project" value="InterPro"/>
</dbReference>
<evidence type="ECO:0000256" key="5">
    <source>
        <dbReference type="ARBA" id="ARBA00022801"/>
    </source>
</evidence>
<dbReference type="EMBL" id="QWGR01000027">
    <property type="protein sequence ID" value="RIJ45381.1"/>
    <property type="molecule type" value="Genomic_DNA"/>
</dbReference>
<proteinExistence type="inferred from homology"/>
<dbReference type="InterPro" id="IPR016286">
    <property type="entry name" value="FUC_metazoa-typ"/>
</dbReference>
<reference evidence="8 9" key="1">
    <citation type="submission" date="2018-08" db="EMBL/GenBank/DDBJ databases">
        <title>Pallidiluteibacterium maritimus gen. nov., sp. nov., isolated from coastal sediment.</title>
        <authorList>
            <person name="Zhou L.Y."/>
        </authorList>
    </citation>
    <scope>NUCLEOTIDE SEQUENCE [LARGE SCALE GENOMIC DNA]</scope>
    <source>
        <strain evidence="8 9">XSD2</strain>
    </source>
</reference>
<dbReference type="AlphaFoldDB" id="A0A399SSE8"/>
<dbReference type="GO" id="GO:0004560">
    <property type="term" value="F:alpha-L-fucosidase activity"/>
    <property type="evidence" value="ECO:0007669"/>
    <property type="project" value="InterPro"/>
</dbReference>
<dbReference type="PANTHER" id="PTHR10030">
    <property type="entry name" value="ALPHA-L-FUCOSIDASE"/>
    <property type="match status" value="1"/>
</dbReference>
<protein>
    <recommendedName>
        <fullName evidence="3">alpha-L-fucosidase</fullName>
        <ecNumber evidence="3">3.2.1.51</ecNumber>
    </recommendedName>
</protein>
<dbReference type="GO" id="GO:0005764">
    <property type="term" value="C:lysosome"/>
    <property type="evidence" value="ECO:0007669"/>
    <property type="project" value="TreeGrafter"/>
</dbReference>
<keyword evidence="5" id="KW-0378">Hydrolase</keyword>
<dbReference type="Proteomes" id="UP000265926">
    <property type="component" value="Unassembled WGS sequence"/>
</dbReference>
<dbReference type="EC" id="3.2.1.51" evidence="3"/>
<evidence type="ECO:0000256" key="3">
    <source>
        <dbReference type="ARBA" id="ARBA00012662"/>
    </source>
</evidence>
<evidence type="ECO:0000313" key="8">
    <source>
        <dbReference type="EMBL" id="RIJ45381.1"/>
    </source>
</evidence>
<sequence length="622" mass="71495">MFESFHTTILNPGFRKTNKTIKPKPMKTTFITGLLLVFSLQLFAQKDTSERALWFTDARFGMFIHWGLYSGAEGYWKGEKLRHANDYAEWIYYRNQIDRDEYVQLLDRFDWDSIDPEKWVILAKNAGMKYMTITAKHHDGFALWDSQVSDYDLGDHTSPKRDIIKEMAAACKKHGIKLGLYYSHWVDWEHPGGWDHSKEIYNISAEDYDKYWQEKVIPQVRELLSNYGEISLIWFDMWINHSQSIVTKEQLVQLKTMIRELQPACLVNSRLGLSMEEDPDIDFKTLGDNQLGSKKEDFPWQSPGTVAHSWGFHSSDTQWKSTSSLLKALIGNASLNGNFMLNIGPRANGEVPFEISQRLLEMGEWLKVNGEAVYGTQAFDLKNDQHDWGKITCKQEGDLFKLYLHLYNWPLNKKLYLTGVSGNPEKAYLLADKDKTSLKFSHNSVYTEVSLPNDQPDPYVSVVVLEYKQRPAAVDGMVAKTVDGGYSLLPGNQSPKPETIEIVSPSEYETIPAHVVVSQPETFRWKIFVDKAGEKTVDASYSFQGNDAKGKITIRTAESTLEQNIHPTGLTVGEPNENWHIEAYKSHRLGSIYFPEPGLYEIEMQLQPEPNEPVNFQWIWIK</sequence>
<evidence type="ECO:0000256" key="2">
    <source>
        <dbReference type="ARBA" id="ARBA00007951"/>
    </source>
</evidence>